<dbReference type="GO" id="GO:0006312">
    <property type="term" value="P:mitotic recombination"/>
    <property type="evidence" value="ECO:0007669"/>
    <property type="project" value="TreeGrafter"/>
</dbReference>
<evidence type="ECO:0000256" key="7">
    <source>
        <dbReference type="ARBA" id="ARBA00029792"/>
    </source>
</evidence>
<protein>
    <recommendedName>
        <fullName evidence="7">MutS protein homolog 3</fullName>
    </recommendedName>
</protein>
<keyword evidence="10" id="KW-1185">Reference proteome</keyword>
<dbReference type="OrthoDB" id="121051at2759"/>
<dbReference type="SUPFAM" id="SSF48334">
    <property type="entry name" value="DNA repair protein MutS, domain III"/>
    <property type="match status" value="1"/>
</dbReference>
<dbReference type="Gene3D" id="1.10.1420.10">
    <property type="match status" value="2"/>
</dbReference>
<keyword evidence="2" id="KW-0547">Nucleotide-binding</keyword>
<dbReference type="InterPro" id="IPR036187">
    <property type="entry name" value="DNA_mismatch_repair_MutS_sf"/>
</dbReference>
<dbReference type="Gene3D" id="3.40.50.300">
    <property type="entry name" value="P-loop containing nucleotide triphosphate hydrolases"/>
    <property type="match status" value="1"/>
</dbReference>
<dbReference type="SUPFAM" id="SSF52540">
    <property type="entry name" value="P-loop containing nucleoside triphosphate hydrolases"/>
    <property type="match status" value="1"/>
</dbReference>
<keyword evidence="4" id="KW-0067">ATP-binding</keyword>
<dbReference type="GO" id="GO:0030983">
    <property type="term" value="F:mismatched DNA binding"/>
    <property type="evidence" value="ECO:0007669"/>
    <property type="project" value="InterPro"/>
</dbReference>
<dbReference type="GO" id="GO:0140664">
    <property type="term" value="F:ATP-dependent DNA damage sensor activity"/>
    <property type="evidence" value="ECO:0007669"/>
    <property type="project" value="InterPro"/>
</dbReference>
<dbReference type="InterPro" id="IPR000432">
    <property type="entry name" value="DNA_mismatch_repair_MutS_C"/>
</dbReference>
<dbReference type="AlphaFoldDB" id="A0A9P4JA42"/>
<keyword evidence="3" id="KW-0227">DNA damage</keyword>
<dbReference type="SMART" id="SM00533">
    <property type="entry name" value="MUTSd"/>
    <property type="match status" value="1"/>
</dbReference>
<dbReference type="Proteomes" id="UP000799439">
    <property type="component" value="Unassembled WGS sequence"/>
</dbReference>
<sequence>MLRRWVGRPLLNQDRLNERIEAVEELMNGDNTVITEKLRRLLKNIKGDLEKSLIRIYYKKCTRSEVVTVLQTLQMIANEYVHVQSPGDSGYTASILSTAIAALPCILEDVVSFLDKVNLGAAKEDDKYNFFRQEFETEPISDHKVGIVSIEYDLDEHKKTMAETLRKKKVEYTTCAGIEYLVEVDNTQLKHVPASWAKISGTKKLSRFHSPEVIKLIRERDQHKEALANACDIAFKDLLTEIGTKYQSFRDCVQSLATLDCLLSLAEVSSLPGYCKPEFVSGETRIDVSGGRHPMVEQLLLDAYVPNDIQLCSSETRALLVTGPNMGGKSSYVRSVALISIMAQIGCFVPAASAKLSLLDAIFTRMGAFDNMLKGESTFMVELNETSDILKQATPRSLVILDELGRGTSTHDGVAIAQAVLDYMLRQCKSLTLFITHYQALARMADSWPEDELRNVHMKFSESDGGNGEKEITFLYEVGEGTAHRSYGLNVARLAGLPASILDVAMVKSKELEVEETRRRLHHLGRLLPQALNESEGKLEDVVSAIEQMG</sequence>
<dbReference type="SMART" id="SM00534">
    <property type="entry name" value="MUTSac"/>
    <property type="match status" value="1"/>
</dbReference>
<dbReference type="PANTHER" id="PTHR11361">
    <property type="entry name" value="DNA MISMATCH REPAIR PROTEIN MUTS FAMILY MEMBER"/>
    <property type="match status" value="1"/>
</dbReference>
<dbReference type="GO" id="GO:0006298">
    <property type="term" value="P:mismatch repair"/>
    <property type="evidence" value="ECO:0007669"/>
    <property type="project" value="InterPro"/>
</dbReference>
<dbReference type="InterPro" id="IPR027417">
    <property type="entry name" value="P-loop_NTPase"/>
</dbReference>
<organism evidence="9 10">
    <name type="scientific">Myriangium duriaei CBS 260.36</name>
    <dbReference type="NCBI Taxonomy" id="1168546"/>
    <lineage>
        <taxon>Eukaryota</taxon>
        <taxon>Fungi</taxon>
        <taxon>Dikarya</taxon>
        <taxon>Ascomycota</taxon>
        <taxon>Pezizomycotina</taxon>
        <taxon>Dothideomycetes</taxon>
        <taxon>Dothideomycetidae</taxon>
        <taxon>Myriangiales</taxon>
        <taxon>Myriangiaceae</taxon>
        <taxon>Myriangium</taxon>
    </lineage>
</organism>
<gene>
    <name evidence="9" type="ORF">K461DRAFT_272966</name>
</gene>
<comment type="similarity">
    <text evidence="1">Belongs to the DNA mismatch repair MutS family. MSH3 subfamily.</text>
</comment>
<keyword evidence="5" id="KW-0238">DNA-binding</keyword>
<accession>A0A9P4JA42</accession>
<dbReference type="Pfam" id="PF05192">
    <property type="entry name" value="MutS_III"/>
    <property type="match status" value="1"/>
</dbReference>
<dbReference type="InterPro" id="IPR011184">
    <property type="entry name" value="DNA_mismatch_repair_Msh2"/>
</dbReference>
<dbReference type="PANTHER" id="PTHR11361:SF122">
    <property type="entry name" value="DNA MISMATCH REPAIR PROTEIN MSH3"/>
    <property type="match status" value="1"/>
</dbReference>
<dbReference type="GO" id="GO:0005634">
    <property type="term" value="C:nucleus"/>
    <property type="evidence" value="ECO:0007669"/>
    <property type="project" value="TreeGrafter"/>
</dbReference>
<dbReference type="PIRSF" id="PIRSF005813">
    <property type="entry name" value="MSH2"/>
    <property type="match status" value="1"/>
</dbReference>
<evidence type="ECO:0000256" key="3">
    <source>
        <dbReference type="ARBA" id="ARBA00022763"/>
    </source>
</evidence>
<feature type="domain" description="DNA mismatch repair proteins mutS family" evidence="8">
    <location>
        <begin position="397"/>
        <end position="413"/>
    </location>
</feature>
<dbReference type="FunFam" id="1.10.1420.10:FF:000004">
    <property type="entry name" value="DNA mismatch repair protein Msh3"/>
    <property type="match status" value="1"/>
</dbReference>
<name>A0A9P4JA42_9PEZI</name>
<dbReference type="Pfam" id="PF00488">
    <property type="entry name" value="MutS_V"/>
    <property type="match status" value="1"/>
</dbReference>
<evidence type="ECO:0000256" key="6">
    <source>
        <dbReference type="ARBA" id="ARBA00023204"/>
    </source>
</evidence>
<proteinExistence type="inferred from homology"/>
<dbReference type="PROSITE" id="PS00486">
    <property type="entry name" value="DNA_MISMATCH_REPAIR_2"/>
    <property type="match status" value="1"/>
</dbReference>
<evidence type="ECO:0000256" key="2">
    <source>
        <dbReference type="ARBA" id="ARBA00022741"/>
    </source>
</evidence>
<comment type="caution">
    <text evidence="9">The sequence shown here is derived from an EMBL/GenBank/DDBJ whole genome shotgun (WGS) entry which is preliminary data.</text>
</comment>
<dbReference type="InterPro" id="IPR007696">
    <property type="entry name" value="DNA_mismatch_repair_MutS_core"/>
</dbReference>
<evidence type="ECO:0000313" key="10">
    <source>
        <dbReference type="Proteomes" id="UP000799439"/>
    </source>
</evidence>
<evidence type="ECO:0000256" key="5">
    <source>
        <dbReference type="ARBA" id="ARBA00023125"/>
    </source>
</evidence>
<dbReference type="GO" id="GO:0005524">
    <property type="term" value="F:ATP binding"/>
    <property type="evidence" value="ECO:0007669"/>
    <property type="project" value="UniProtKB-KW"/>
</dbReference>
<reference evidence="9" key="1">
    <citation type="journal article" date="2020" name="Stud. Mycol.">
        <title>101 Dothideomycetes genomes: a test case for predicting lifestyles and emergence of pathogens.</title>
        <authorList>
            <person name="Haridas S."/>
            <person name="Albert R."/>
            <person name="Binder M."/>
            <person name="Bloem J."/>
            <person name="Labutti K."/>
            <person name="Salamov A."/>
            <person name="Andreopoulos B."/>
            <person name="Baker S."/>
            <person name="Barry K."/>
            <person name="Bills G."/>
            <person name="Bluhm B."/>
            <person name="Cannon C."/>
            <person name="Castanera R."/>
            <person name="Culley D."/>
            <person name="Daum C."/>
            <person name="Ezra D."/>
            <person name="Gonzalez J."/>
            <person name="Henrissat B."/>
            <person name="Kuo A."/>
            <person name="Liang C."/>
            <person name="Lipzen A."/>
            <person name="Lutzoni F."/>
            <person name="Magnuson J."/>
            <person name="Mondo S."/>
            <person name="Nolan M."/>
            <person name="Ohm R."/>
            <person name="Pangilinan J."/>
            <person name="Park H.-J."/>
            <person name="Ramirez L."/>
            <person name="Alfaro M."/>
            <person name="Sun H."/>
            <person name="Tritt A."/>
            <person name="Yoshinaga Y."/>
            <person name="Zwiers L.-H."/>
            <person name="Turgeon B."/>
            <person name="Goodwin S."/>
            <person name="Spatafora J."/>
            <person name="Crous P."/>
            <person name="Grigoriev I."/>
        </authorList>
    </citation>
    <scope>NUCLEOTIDE SEQUENCE</scope>
    <source>
        <strain evidence="9">CBS 260.36</strain>
    </source>
</reference>
<dbReference type="EMBL" id="ML996081">
    <property type="protein sequence ID" value="KAF2156875.1"/>
    <property type="molecule type" value="Genomic_DNA"/>
</dbReference>
<keyword evidence="6" id="KW-0234">DNA repair</keyword>
<evidence type="ECO:0000256" key="4">
    <source>
        <dbReference type="ARBA" id="ARBA00022840"/>
    </source>
</evidence>
<evidence type="ECO:0000259" key="8">
    <source>
        <dbReference type="PROSITE" id="PS00486"/>
    </source>
</evidence>
<evidence type="ECO:0000313" key="9">
    <source>
        <dbReference type="EMBL" id="KAF2156875.1"/>
    </source>
</evidence>
<evidence type="ECO:0000256" key="1">
    <source>
        <dbReference type="ARBA" id="ARBA00007094"/>
    </source>
</evidence>
<dbReference type="InterPro" id="IPR045076">
    <property type="entry name" value="MutS"/>
</dbReference>